<reference evidence="8" key="1">
    <citation type="submission" date="2023-03" db="EMBL/GenBank/DDBJ databases">
        <title>Massive genome expansion in bonnet fungi (Mycena s.s.) driven by repeated elements and novel gene families across ecological guilds.</title>
        <authorList>
            <consortium name="Lawrence Berkeley National Laboratory"/>
            <person name="Harder C.B."/>
            <person name="Miyauchi S."/>
            <person name="Viragh M."/>
            <person name="Kuo A."/>
            <person name="Thoen E."/>
            <person name="Andreopoulos B."/>
            <person name="Lu D."/>
            <person name="Skrede I."/>
            <person name="Drula E."/>
            <person name="Henrissat B."/>
            <person name="Morin E."/>
            <person name="Kohler A."/>
            <person name="Barry K."/>
            <person name="LaButti K."/>
            <person name="Morin E."/>
            <person name="Salamov A."/>
            <person name="Lipzen A."/>
            <person name="Mereny Z."/>
            <person name="Hegedus B."/>
            <person name="Baldrian P."/>
            <person name="Stursova M."/>
            <person name="Weitz H."/>
            <person name="Taylor A."/>
            <person name="Grigoriev I.V."/>
            <person name="Nagy L.G."/>
            <person name="Martin F."/>
            <person name="Kauserud H."/>
        </authorList>
    </citation>
    <scope>NUCLEOTIDE SEQUENCE</scope>
    <source>
        <strain evidence="8">CBHHK200</strain>
    </source>
</reference>
<dbReference type="GO" id="GO:0051028">
    <property type="term" value="P:mRNA transport"/>
    <property type="evidence" value="ECO:0007669"/>
    <property type="project" value="UniProtKB-UniRule"/>
</dbReference>
<feature type="compositionally biased region" description="Polar residues" evidence="6">
    <location>
        <begin position="269"/>
        <end position="283"/>
    </location>
</feature>
<feature type="compositionally biased region" description="Low complexity" evidence="6">
    <location>
        <begin position="325"/>
        <end position="337"/>
    </location>
</feature>
<sequence>MAPSPFAVAGMASTSSSHLNHNPNLNAWGGASTSGSLTNSFTDTLSQSRSHYQPGYLMSASQSNNSPTGAQRVDEAPVVQTKAKMNNAFSRGPTSDFGMDSMFQSSRQRQTIPDEDAPPMNSVNDIPTEMYADTSSSHRGSAMNNSSFSRSRPKPLPTQTPTQTTPTLYIIVFGYPADKYSLTVEYFTSLSPGGASAPDPHAEIVNCFRIGYKDPADAMRAVRKNGEVLGGSWMVGAKWADPAQAEALLSQPVVRHASPAPDPMGMSVDSPSPSPGHNATYPTVGTPIKLAPSASAFRQRAAGPSAKSGGASAGGKAAPPGPTWGSAGDAAAAPPASGTGGKGVLGQVSDMIFGW</sequence>
<evidence type="ECO:0000256" key="6">
    <source>
        <dbReference type="SAM" id="MobiDB-lite"/>
    </source>
</evidence>
<evidence type="ECO:0000313" key="8">
    <source>
        <dbReference type="EMBL" id="KAJ7034385.1"/>
    </source>
</evidence>
<dbReference type="Proteomes" id="UP001218188">
    <property type="component" value="Unassembled WGS sequence"/>
</dbReference>
<keyword evidence="4 5" id="KW-0539">Nucleus</keyword>
<dbReference type="GO" id="GO:0017056">
    <property type="term" value="F:structural constituent of nuclear pore"/>
    <property type="evidence" value="ECO:0007669"/>
    <property type="project" value="TreeGrafter"/>
</dbReference>
<keyword evidence="5" id="KW-0906">Nuclear pore complex</keyword>
<dbReference type="GO" id="GO:0005543">
    <property type="term" value="F:phospholipid binding"/>
    <property type="evidence" value="ECO:0007669"/>
    <property type="project" value="TreeGrafter"/>
</dbReference>
<feature type="domain" description="RRM Nup35-type" evidence="7">
    <location>
        <begin position="164"/>
        <end position="247"/>
    </location>
</feature>
<feature type="compositionally biased region" description="Low complexity" evidence="6">
    <location>
        <begin position="301"/>
        <end position="318"/>
    </location>
</feature>
<evidence type="ECO:0000256" key="3">
    <source>
        <dbReference type="ARBA" id="ARBA00022816"/>
    </source>
</evidence>
<dbReference type="PROSITE" id="PS51472">
    <property type="entry name" value="RRM_NUP35"/>
    <property type="match status" value="1"/>
</dbReference>
<accession>A0AAD6X3M6</accession>
<evidence type="ECO:0000256" key="2">
    <source>
        <dbReference type="ARBA" id="ARBA00022448"/>
    </source>
</evidence>
<keyword evidence="3 5" id="KW-0509">mRNA transport</keyword>
<evidence type="ECO:0000313" key="9">
    <source>
        <dbReference type="Proteomes" id="UP001218188"/>
    </source>
</evidence>
<protein>
    <recommendedName>
        <fullName evidence="7">RRM Nup35-type domain-containing protein</fullName>
    </recommendedName>
</protein>
<evidence type="ECO:0000259" key="7">
    <source>
        <dbReference type="PROSITE" id="PS51472"/>
    </source>
</evidence>
<dbReference type="InterPro" id="IPR007846">
    <property type="entry name" value="RRM_NUP35_dom"/>
</dbReference>
<proteinExistence type="predicted"/>
<feature type="compositionally biased region" description="Polar residues" evidence="6">
    <location>
        <begin position="102"/>
        <end position="111"/>
    </location>
</feature>
<dbReference type="Pfam" id="PF05172">
    <property type="entry name" value="RRM_Nup35"/>
    <property type="match status" value="1"/>
</dbReference>
<dbReference type="GO" id="GO:0044613">
    <property type="term" value="C:nuclear pore central transport channel"/>
    <property type="evidence" value="ECO:0007669"/>
    <property type="project" value="TreeGrafter"/>
</dbReference>
<dbReference type="PANTHER" id="PTHR21527">
    <property type="entry name" value="NUCLEOPORIN NUP35"/>
    <property type="match status" value="1"/>
</dbReference>
<comment type="caution">
    <text evidence="8">The sequence shown here is derived from an EMBL/GenBank/DDBJ whole genome shotgun (WGS) entry which is preliminary data.</text>
</comment>
<evidence type="ECO:0000256" key="1">
    <source>
        <dbReference type="ARBA" id="ARBA00004123"/>
    </source>
</evidence>
<keyword evidence="5" id="KW-0811">Translocation</keyword>
<feature type="compositionally biased region" description="Polar residues" evidence="6">
    <location>
        <begin position="133"/>
        <end position="150"/>
    </location>
</feature>
<dbReference type="EMBL" id="JARJCM010000057">
    <property type="protein sequence ID" value="KAJ7034385.1"/>
    <property type="molecule type" value="Genomic_DNA"/>
</dbReference>
<keyword evidence="9" id="KW-1185">Reference proteome</keyword>
<evidence type="ECO:0000256" key="4">
    <source>
        <dbReference type="ARBA" id="ARBA00023242"/>
    </source>
</evidence>
<feature type="region of interest" description="Disordered" evidence="6">
    <location>
        <begin position="256"/>
        <end position="345"/>
    </location>
</feature>
<name>A0AAD6X3M6_9AGAR</name>
<dbReference type="GO" id="GO:0006999">
    <property type="term" value="P:nuclear pore organization"/>
    <property type="evidence" value="ECO:0007669"/>
    <property type="project" value="TreeGrafter"/>
</dbReference>
<dbReference type="AlphaFoldDB" id="A0AAD6X3M6"/>
<feature type="region of interest" description="Disordered" evidence="6">
    <location>
        <begin position="84"/>
        <end position="162"/>
    </location>
</feature>
<comment type="subcellular location">
    <subcellularLocation>
        <location evidence="1">Nucleus</location>
    </subcellularLocation>
</comment>
<dbReference type="Gene3D" id="3.30.70.330">
    <property type="match status" value="1"/>
</dbReference>
<dbReference type="GO" id="GO:0006607">
    <property type="term" value="P:NLS-bearing protein import into nucleus"/>
    <property type="evidence" value="ECO:0007669"/>
    <property type="project" value="TreeGrafter"/>
</dbReference>
<organism evidence="8 9">
    <name type="scientific">Mycena alexandri</name>
    <dbReference type="NCBI Taxonomy" id="1745969"/>
    <lineage>
        <taxon>Eukaryota</taxon>
        <taxon>Fungi</taxon>
        <taxon>Dikarya</taxon>
        <taxon>Basidiomycota</taxon>
        <taxon>Agaricomycotina</taxon>
        <taxon>Agaricomycetes</taxon>
        <taxon>Agaricomycetidae</taxon>
        <taxon>Agaricales</taxon>
        <taxon>Marasmiineae</taxon>
        <taxon>Mycenaceae</taxon>
        <taxon>Mycena</taxon>
    </lineage>
</organism>
<dbReference type="GO" id="GO:0044615">
    <property type="term" value="C:nuclear pore nuclear basket"/>
    <property type="evidence" value="ECO:0007669"/>
    <property type="project" value="TreeGrafter"/>
</dbReference>
<dbReference type="InterPro" id="IPR012677">
    <property type="entry name" value="Nucleotide-bd_a/b_plait_sf"/>
</dbReference>
<feature type="compositionally biased region" description="Polar residues" evidence="6">
    <location>
        <begin position="84"/>
        <end position="93"/>
    </location>
</feature>
<evidence type="ECO:0000256" key="5">
    <source>
        <dbReference type="PROSITE-ProRule" id="PRU00804"/>
    </source>
</evidence>
<dbReference type="PANTHER" id="PTHR21527:SF6">
    <property type="entry name" value="NUCLEOPORIN NUP35"/>
    <property type="match status" value="1"/>
</dbReference>
<keyword evidence="2 5" id="KW-0813">Transport</keyword>
<gene>
    <name evidence="8" type="ORF">C8F04DRAFT_572425</name>
</gene>
<keyword evidence="5" id="KW-0653">Protein transport</keyword>